<dbReference type="InterPro" id="IPR011993">
    <property type="entry name" value="PH-like_dom_sf"/>
</dbReference>
<protein>
    <recommendedName>
        <fullName evidence="2">PH domain-containing protein</fullName>
    </recommendedName>
</protein>
<name>A0A7S3EU38_9EUKA</name>
<dbReference type="Gene3D" id="2.30.29.30">
    <property type="entry name" value="Pleckstrin-homology domain (PH domain)/Phosphotyrosine-binding domain (PTB)"/>
    <property type="match status" value="1"/>
</dbReference>
<dbReference type="SUPFAM" id="SSF50729">
    <property type="entry name" value="PH domain-like"/>
    <property type="match status" value="1"/>
</dbReference>
<organism evidence="1">
    <name type="scientific">Haptolina ericina</name>
    <dbReference type="NCBI Taxonomy" id="156174"/>
    <lineage>
        <taxon>Eukaryota</taxon>
        <taxon>Haptista</taxon>
        <taxon>Haptophyta</taxon>
        <taxon>Prymnesiophyceae</taxon>
        <taxon>Prymnesiales</taxon>
        <taxon>Prymnesiaceae</taxon>
        <taxon>Haptolina</taxon>
    </lineage>
</organism>
<evidence type="ECO:0000313" key="1">
    <source>
        <dbReference type="EMBL" id="CAE0107944.1"/>
    </source>
</evidence>
<dbReference type="EMBL" id="HBHX01015343">
    <property type="protein sequence ID" value="CAE0107944.1"/>
    <property type="molecule type" value="Transcribed_RNA"/>
</dbReference>
<proteinExistence type="predicted"/>
<gene>
    <name evidence="1" type="ORF">HERI1096_LOCUS8603</name>
</gene>
<evidence type="ECO:0008006" key="2">
    <source>
        <dbReference type="Google" id="ProtNLM"/>
    </source>
</evidence>
<dbReference type="AlphaFoldDB" id="A0A7S3EU38"/>
<reference evidence="1" key="1">
    <citation type="submission" date="2021-01" db="EMBL/GenBank/DDBJ databases">
        <authorList>
            <person name="Corre E."/>
            <person name="Pelletier E."/>
            <person name="Niang G."/>
            <person name="Scheremetjew M."/>
            <person name="Finn R."/>
            <person name="Kale V."/>
            <person name="Holt S."/>
            <person name="Cochrane G."/>
            <person name="Meng A."/>
            <person name="Brown T."/>
            <person name="Cohen L."/>
        </authorList>
    </citation>
    <scope>NUCLEOTIDE SEQUENCE</scope>
    <source>
        <strain evidence="1">CCMP281</strain>
    </source>
</reference>
<sequence length="185" mass="19270">MEGPAAEAGSQVAAAVDDSFAFFGGIRTGILQKRGERSLGGWQHRWFVSLPTKPTAPARLLYYDRAPELAPPDRSFNVSRATLRIHPPSCSLWWALPDGHVISLRADAPPTVLAWAAACEAAGLHVDRGYVPQPSQSSSLGAVAPVGLLPPAAASELPSPGVGLGSSSCAHWLSGAGAEEGQQDI</sequence>
<accession>A0A7S3EU38</accession>